<dbReference type="EC" id="1.1.1.-" evidence="3"/>
<keyword evidence="4" id="KW-1185">Reference proteome</keyword>
<dbReference type="CDD" id="cd05233">
    <property type="entry name" value="SDR_c"/>
    <property type="match status" value="1"/>
</dbReference>
<dbReference type="RefSeq" id="WP_121975242.1">
    <property type="nucleotide sequence ID" value="NZ_OOGT01000178.1"/>
</dbReference>
<dbReference type="OrthoDB" id="9806974at2"/>
<gene>
    <name evidence="3" type="primary">lvr_2</name>
    <name evidence="3" type="ORF">KPC_3003</name>
</gene>
<dbReference type="PANTHER" id="PTHR24321">
    <property type="entry name" value="DEHYDROGENASES, SHORT CHAIN"/>
    <property type="match status" value="1"/>
</dbReference>
<dbReference type="AlphaFoldDB" id="A0A2U3N2I4"/>
<dbReference type="PANTHER" id="PTHR24321:SF8">
    <property type="entry name" value="ESTRADIOL 17-BETA-DEHYDROGENASE 8-RELATED"/>
    <property type="match status" value="1"/>
</dbReference>
<evidence type="ECO:0000256" key="2">
    <source>
        <dbReference type="ARBA" id="ARBA00023002"/>
    </source>
</evidence>
<dbReference type="Gene3D" id="3.40.50.720">
    <property type="entry name" value="NAD(P)-binding Rossmann-like Domain"/>
    <property type="match status" value="1"/>
</dbReference>
<protein>
    <submittedName>
        <fullName evidence="3">Levodione reductase</fullName>
        <ecNumber evidence="3">1.1.1.-</ecNumber>
    </submittedName>
</protein>
<dbReference type="FunFam" id="3.40.50.720:FF:000084">
    <property type="entry name" value="Short-chain dehydrogenase reductase"/>
    <property type="match status" value="1"/>
</dbReference>
<dbReference type="GO" id="GO:0016491">
    <property type="term" value="F:oxidoreductase activity"/>
    <property type="evidence" value="ECO:0007669"/>
    <property type="project" value="UniProtKB-KW"/>
</dbReference>
<evidence type="ECO:0000256" key="1">
    <source>
        <dbReference type="ARBA" id="ARBA00006484"/>
    </source>
</evidence>
<dbReference type="PRINTS" id="PR00081">
    <property type="entry name" value="GDHRDH"/>
</dbReference>
<dbReference type="Pfam" id="PF13561">
    <property type="entry name" value="adh_short_C2"/>
    <property type="match status" value="1"/>
</dbReference>
<accession>A0A2U3N2I4</accession>
<dbReference type="SUPFAM" id="SSF51735">
    <property type="entry name" value="NAD(P)-binding Rossmann-fold domains"/>
    <property type="match status" value="1"/>
</dbReference>
<sequence>MSDNTQFKDKVVLVTGASSGIGKAAALEYARRGAIVVGAARGAAEELEALAKKEGLNISYLQADVSVEADVDHLVSTIVEKHGRLDIAFNNAGISGVHAPIVNAELKDWDRIIAVNLTSNFLLMRAETRQMLKQGSGAIVNTSSIGGLTGASNLAAYAASKSGLIGLSKVVAMEYARFGIRVNVVVPGYTITPMTDKTSTIISNFKEHSEEATPMHRGADPLEVAHLALWLSSDEASFVTGQVVAADGGYLLNGMPLVEKPEIL</sequence>
<dbReference type="EMBL" id="OOGT01000178">
    <property type="protein sequence ID" value="SPL71825.1"/>
    <property type="molecule type" value="Genomic_DNA"/>
</dbReference>
<dbReference type="InParanoid" id="A0A2U3N2I4"/>
<dbReference type="InterPro" id="IPR036291">
    <property type="entry name" value="NAD(P)-bd_dom_sf"/>
</dbReference>
<dbReference type="Proteomes" id="UP000245974">
    <property type="component" value="Unassembled WGS sequence"/>
</dbReference>
<evidence type="ECO:0000313" key="4">
    <source>
        <dbReference type="Proteomes" id="UP000245974"/>
    </source>
</evidence>
<name>A0A2U3N2I4_9GAMM</name>
<evidence type="ECO:0000313" key="3">
    <source>
        <dbReference type="EMBL" id="SPL71825.1"/>
    </source>
</evidence>
<comment type="similarity">
    <text evidence="1">Belongs to the short-chain dehydrogenases/reductases (SDR) family.</text>
</comment>
<reference evidence="4" key="1">
    <citation type="submission" date="2018-03" db="EMBL/GenBank/DDBJ databases">
        <authorList>
            <person name="Blom J."/>
        </authorList>
    </citation>
    <scope>NUCLEOTIDE SEQUENCE [LARGE SCALE GENOMIC DNA]</scope>
    <source>
        <strain evidence="4">KPC-SM-21</strain>
    </source>
</reference>
<dbReference type="InterPro" id="IPR002347">
    <property type="entry name" value="SDR_fam"/>
</dbReference>
<dbReference type="PRINTS" id="PR00080">
    <property type="entry name" value="SDRFAMILY"/>
</dbReference>
<organism evidence="3 4">
    <name type="scientific">Acinetobacter stercoris</name>
    <dbReference type="NCBI Taxonomy" id="2126983"/>
    <lineage>
        <taxon>Bacteria</taxon>
        <taxon>Pseudomonadati</taxon>
        <taxon>Pseudomonadota</taxon>
        <taxon>Gammaproteobacteria</taxon>
        <taxon>Moraxellales</taxon>
        <taxon>Moraxellaceae</taxon>
        <taxon>Acinetobacter</taxon>
    </lineage>
</organism>
<dbReference type="PROSITE" id="PS00061">
    <property type="entry name" value="ADH_SHORT"/>
    <property type="match status" value="1"/>
</dbReference>
<keyword evidence="2 3" id="KW-0560">Oxidoreductase</keyword>
<proteinExistence type="inferred from homology"/>
<dbReference type="InterPro" id="IPR020904">
    <property type="entry name" value="Sc_DH/Rdtase_CS"/>
</dbReference>